<organism evidence="1 2">
    <name type="scientific">Candidatus Methanomassiliicoccus intestinalis</name>
    <dbReference type="NCBI Taxonomy" id="1406512"/>
    <lineage>
        <taxon>Archaea</taxon>
        <taxon>Methanobacteriati</taxon>
        <taxon>Thermoplasmatota</taxon>
        <taxon>Thermoplasmata</taxon>
        <taxon>Methanomassiliicoccales</taxon>
        <taxon>Methanomassiliicoccaceae</taxon>
        <taxon>Methanomassiliicoccus</taxon>
    </lineage>
</organism>
<dbReference type="AlphaFoldDB" id="A0A8J8PEV0"/>
<sequence length="234" mass="26557">MTENSIKGKELIILARTLHAFDEYINIMKDILTTYDDTVLIEAKRIDGSTLFRLPACDTDLRINLSQLSYLDLDEDAVYYTRLSKDNFEIYNEKESYLLGLSNAPVGRKIPVLSSIADKTPVEASISQADLRRFMMTCNNYVPDSSCIRFHTDPLGGIIMSNSDKKYNFHLNGIFTGGKHSSIIYHRFLFRLAGVMSGEVKISFGTNYPVRFEWTNCGYSYLAYIVPIPGGRLE</sequence>
<reference evidence="1" key="1">
    <citation type="submission" date="2016-03" db="EMBL/GenBank/DDBJ databases">
        <authorList>
            <person name="Borrel G."/>
            <person name="Mccann A."/>
            <person name="O'Toole P.W."/>
        </authorList>
    </citation>
    <scope>NUCLEOTIDE SEQUENCE</scope>
    <source>
        <strain evidence="1">183</strain>
    </source>
</reference>
<evidence type="ECO:0000313" key="2">
    <source>
        <dbReference type="Proteomes" id="UP000752814"/>
    </source>
</evidence>
<dbReference type="EMBL" id="LVVT01000001">
    <property type="protein sequence ID" value="TQS84565.1"/>
    <property type="molecule type" value="Genomic_DNA"/>
</dbReference>
<proteinExistence type="predicted"/>
<gene>
    <name evidence="1" type="ORF">A3207_00550</name>
</gene>
<accession>A0A8J8PEV0</accession>
<name>A0A8J8PEV0_9ARCH</name>
<dbReference type="Proteomes" id="UP000752814">
    <property type="component" value="Unassembled WGS sequence"/>
</dbReference>
<evidence type="ECO:0000313" key="1">
    <source>
        <dbReference type="EMBL" id="TQS84565.1"/>
    </source>
</evidence>
<dbReference type="RefSeq" id="WP_020448888.1">
    <property type="nucleotide sequence ID" value="NZ_CAYAYJ010000005.1"/>
</dbReference>
<comment type="caution">
    <text evidence="1">The sequence shown here is derived from an EMBL/GenBank/DDBJ whole genome shotgun (WGS) entry which is preliminary data.</text>
</comment>
<protein>
    <submittedName>
        <fullName evidence="1">Uncharacterized protein</fullName>
    </submittedName>
</protein>
<dbReference type="GeneID" id="41323418"/>